<evidence type="ECO:0000313" key="1">
    <source>
        <dbReference type="EMBL" id="QII10692.1"/>
    </source>
</evidence>
<reference evidence="1 2" key="1">
    <citation type="submission" date="2020-02" db="EMBL/GenBank/DDBJ databases">
        <title>Newly sequenced genome of strain CSTR1 showed variability in Candidatus Kuenenia stuttgartiensis genomes.</title>
        <authorList>
            <person name="Ding C."/>
            <person name="Adrian L."/>
        </authorList>
    </citation>
    <scope>NUCLEOTIDE SEQUENCE [LARGE SCALE GENOMIC DNA]</scope>
    <source>
        <strain evidence="1 2">CSTR1</strain>
    </source>
</reference>
<dbReference type="EMBL" id="CP049055">
    <property type="protein sequence ID" value="QII10692.1"/>
    <property type="molecule type" value="Genomic_DNA"/>
</dbReference>
<name>A0A6G7GMU2_KUEST</name>
<dbReference type="AlphaFoldDB" id="A0A6G7GMU2"/>
<dbReference type="Proteomes" id="UP000501926">
    <property type="component" value="Chromosome"/>
</dbReference>
<protein>
    <submittedName>
        <fullName evidence="1">Uncharacterized protein</fullName>
    </submittedName>
</protein>
<accession>A0A6G7GMU2</accession>
<organism evidence="1 2">
    <name type="scientific">Kuenenia stuttgartiensis</name>
    <dbReference type="NCBI Taxonomy" id="174633"/>
    <lineage>
        <taxon>Bacteria</taxon>
        <taxon>Pseudomonadati</taxon>
        <taxon>Planctomycetota</taxon>
        <taxon>Candidatus Brocadiia</taxon>
        <taxon>Candidatus Brocadiales</taxon>
        <taxon>Candidatus Brocadiaceae</taxon>
        <taxon>Candidatus Kuenenia</taxon>
    </lineage>
</organism>
<evidence type="ECO:0000313" key="2">
    <source>
        <dbReference type="Proteomes" id="UP000501926"/>
    </source>
</evidence>
<gene>
    <name evidence="1" type="ORF">KsCSTR_13130</name>
</gene>
<sequence>MEIPGNPAFNKHPVSSAATLFLERKTGSPPYQYAFDYS</sequence>
<proteinExistence type="predicted"/>